<reference evidence="2 3" key="1">
    <citation type="submission" date="2020-12" db="EMBL/GenBank/DDBJ databases">
        <title>Genomic Analysis and Response surface optimization of nitrogen-fixing conditions for A. chroococcum strain HR1, Isolation from rhizosphere soil.</title>
        <authorList>
            <person name="Li J."/>
            <person name="Yang H."/>
            <person name="Liu H."/>
            <person name="Wang C."/>
            <person name="Tian Y."/>
            <person name="Lu X.Y."/>
        </authorList>
    </citation>
    <scope>NUCLEOTIDE SEQUENCE [LARGE SCALE GENOMIC DNA]</scope>
    <source>
        <strain evidence="2 3">HR1</strain>
    </source>
</reference>
<evidence type="ECO:0000313" key="3">
    <source>
        <dbReference type="Proteomes" id="UP000596192"/>
    </source>
</evidence>
<dbReference type="AlphaFoldDB" id="A0AAQ0BYG3"/>
<evidence type="ECO:0000313" key="2">
    <source>
        <dbReference type="EMBL" id="QQE88543.1"/>
    </source>
</evidence>
<protein>
    <submittedName>
        <fullName evidence="2">Uncharacterized protein</fullName>
    </submittedName>
</protein>
<gene>
    <name evidence="2" type="ORF">GKQ51_20295</name>
</gene>
<dbReference type="Proteomes" id="UP000596192">
    <property type="component" value="Chromosome"/>
</dbReference>
<accession>A0AAQ0BYG3</accession>
<dbReference type="EMBL" id="CP066310">
    <property type="protein sequence ID" value="QQE88543.1"/>
    <property type="molecule type" value="Genomic_DNA"/>
</dbReference>
<dbReference type="RefSeq" id="WP_198866817.1">
    <property type="nucleotide sequence ID" value="NZ_CP066310.1"/>
</dbReference>
<evidence type="ECO:0000256" key="1">
    <source>
        <dbReference type="SAM" id="MobiDB-lite"/>
    </source>
</evidence>
<organism evidence="2 3">
    <name type="scientific">Azotobacter chroococcum</name>
    <dbReference type="NCBI Taxonomy" id="353"/>
    <lineage>
        <taxon>Bacteria</taxon>
        <taxon>Pseudomonadati</taxon>
        <taxon>Pseudomonadota</taxon>
        <taxon>Gammaproteobacteria</taxon>
        <taxon>Pseudomonadales</taxon>
        <taxon>Pseudomonadaceae</taxon>
        <taxon>Azotobacter</taxon>
    </lineage>
</organism>
<feature type="region of interest" description="Disordered" evidence="1">
    <location>
        <begin position="1"/>
        <end position="47"/>
    </location>
</feature>
<sequence>MDLRTSKRQNPPVTPVTNTETQQWRGFSPYDYRGQSGDRPVTSGDKTEQESSICHRCHQYLSVPVTAETRAVTGCHRCHRCHQSKQQDKHAEFAHRKPPKAAQRLACSLFSGVQKWRATMHRREQEKSLQAAPLLGCSGLRCARVQFAQFAHSHRAKGWKPRRAWAAVEFAARARRPARAVKGGENARLRALIGERYQPCASA</sequence>
<proteinExistence type="predicted"/>
<name>A0AAQ0BYG3_9GAMM</name>